<keyword evidence="1" id="KW-0812">Transmembrane</keyword>
<feature type="transmembrane region" description="Helical" evidence="1">
    <location>
        <begin position="76"/>
        <end position="96"/>
    </location>
</feature>
<keyword evidence="1" id="KW-1133">Transmembrane helix</keyword>
<dbReference type="Pfam" id="PF20589">
    <property type="entry name" value="DUF6790"/>
    <property type="match status" value="1"/>
</dbReference>
<protein>
    <recommendedName>
        <fullName evidence="4">DUF4345 domain-containing protein</fullName>
    </recommendedName>
</protein>
<dbReference type="AlphaFoldDB" id="A0A6L3SNK2"/>
<dbReference type="InterPro" id="IPR046740">
    <property type="entry name" value="DUF6790"/>
</dbReference>
<evidence type="ECO:0008006" key="4">
    <source>
        <dbReference type="Google" id="ProtNLM"/>
    </source>
</evidence>
<proteinExistence type="predicted"/>
<feature type="transmembrane region" description="Helical" evidence="1">
    <location>
        <begin position="38"/>
        <end position="56"/>
    </location>
</feature>
<evidence type="ECO:0000256" key="1">
    <source>
        <dbReference type="SAM" id="Phobius"/>
    </source>
</evidence>
<dbReference type="RefSeq" id="WP_151005599.1">
    <property type="nucleotide sequence ID" value="NZ_BPQY01000380.1"/>
</dbReference>
<feature type="transmembrane region" description="Helical" evidence="1">
    <location>
        <begin position="137"/>
        <end position="155"/>
    </location>
</feature>
<reference evidence="2 3" key="1">
    <citation type="submission" date="2019-09" db="EMBL/GenBank/DDBJ databases">
        <title>YIM 48816 draft genome.</title>
        <authorList>
            <person name="Jiang L."/>
        </authorList>
    </citation>
    <scope>NUCLEOTIDE SEQUENCE [LARGE SCALE GENOMIC DNA]</scope>
    <source>
        <strain evidence="2 3">YIM 48816</strain>
    </source>
</reference>
<evidence type="ECO:0000313" key="2">
    <source>
        <dbReference type="EMBL" id="KAB1069497.1"/>
    </source>
</evidence>
<dbReference type="OrthoDB" id="281633at2"/>
<accession>A0A6L3SNK2</accession>
<name>A0A6L3SNK2_9HYPH</name>
<dbReference type="EMBL" id="VZZK01000075">
    <property type="protein sequence ID" value="KAB1069497.1"/>
    <property type="molecule type" value="Genomic_DNA"/>
</dbReference>
<organism evidence="2 3">
    <name type="scientific">Methylobacterium soli</name>
    <dbReference type="NCBI Taxonomy" id="553447"/>
    <lineage>
        <taxon>Bacteria</taxon>
        <taxon>Pseudomonadati</taxon>
        <taxon>Pseudomonadota</taxon>
        <taxon>Alphaproteobacteria</taxon>
        <taxon>Hyphomicrobiales</taxon>
        <taxon>Methylobacteriaceae</taxon>
        <taxon>Methylobacterium</taxon>
    </lineage>
</organism>
<feature type="transmembrane region" description="Helical" evidence="1">
    <location>
        <begin position="103"/>
        <end position="125"/>
    </location>
</feature>
<dbReference type="Proteomes" id="UP000474159">
    <property type="component" value="Unassembled WGS sequence"/>
</dbReference>
<keyword evidence="3" id="KW-1185">Reference proteome</keyword>
<evidence type="ECO:0000313" key="3">
    <source>
        <dbReference type="Proteomes" id="UP000474159"/>
    </source>
</evidence>
<gene>
    <name evidence="2" type="ORF">F6X53_30940</name>
</gene>
<keyword evidence="1" id="KW-0472">Membrane</keyword>
<feature type="transmembrane region" description="Helical" evidence="1">
    <location>
        <begin position="6"/>
        <end position="26"/>
    </location>
</feature>
<comment type="caution">
    <text evidence="2">The sequence shown here is derived from an EMBL/GenBank/DDBJ whole genome shotgun (WGS) entry which is preliminary data.</text>
</comment>
<sequence length="165" mass="17238">MIAQTIALSISNFPAAMLILALILGALGRPRGAAASRFLGWVLLLPIGAVGLWAGIAHVAFPQVAAEHIGWQVSPFQFEVGMADLAVGITACLAFWRPWEFRAAAVCAASVFLLGDAAGHVRQMLVAGNFAPGNAGLPFYMDLIAPTLAIALLMASRGSARRTAQ</sequence>